<gene>
    <name evidence="3" type="ORF">SAMN05216258_11236</name>
</gene>
<dbReference type="EMBL" id="FOQH01000012">
    <property type="protein sequence ID" value="SFJ01703.1"/>
    <property type="molecule type" value="Genomic_DNA"/>
</dbReference>
<protein>
    <submittedName>
        <fullName evidence="3">Uncharacterized domain 1-containing protein</fullName>
    </submittedName>
</protein>
<keyword evidence="4" id="KW-1185">Reference proteome</keyword>
<dbReference type="InterPro" id="IPR006683">
    <property type="entry name" value="Thioestr_dom"/>
</dbReference>
<dbReference type="RefSeq" id="WP_092864425.1">
    <property type="nucleotide sequence ID" value="NZ_FOQH01000012.1"/>
</dbReference>
<sequence>MTDTGASPRWPESLEDVPTLAEAARYTGIEMLEALRTGELPSAPMSKTCGFLIHSVELGRVVFRGEPSFDVYNPLGSVHGGWYGVMLDSAMGSSIHTHLPAGKAYTTLEYKVNILRGARADTGPLLAIGESIHVGRSTGTAQGRIVGETDGKVYATATTTCLIMDFD</sequence>
<dbReference type="SUPFAM" id="SSF54637">
    <property type="entry name" value="Thioesterase/thiol ester dehydrase-isomerase"/>
    <property type="match status" value="1"/>
</dbReference>
<organism evidence="3 4">
    <name type="scientific">Albimonas pacifica</name>
    <dbReference type="NCBI Taxonomy" id="1114924"/>
    <lineage>
        <taxon>Bacteria</taxon>
        <taxon>Pseudomonadati</taxon>
        <taxon>Pseudomonadota</taxon>
        <taxon>Alphaproteobacteria</taxon>
        <taxon>Rhodobacterales</taxon>
        <taxon>Paracoccaceae</taxon>
        <taxon>Albimonas</taxon>
    </lineage>
</organism>
<dbReference type="STRING" id="1114924.SAMN05216258_11236"/>
<dbReference type="GO" id="GO:0016289">
    <property type="term" value="F:acyl-CoA hydrolase activity"/>
    <property type="evidence" value="ECO:0007669"/>
    <property type="project" value="UniProtKB-ARBA"/>
</dbReference>
<evidence type="ECO:0000256" key="1">
    <source>
        <dbReference type="ARBA" id="ARBA00022801"/>
    </source>
</evidence>
<dbReference type="OrthoDB" id="9813282at2"/>
<accession>A0A1I3MXG3</accession>
<dbReference type="Pfam" id="PF03061">
    <property type="entry name" value="4HBT"/>
    <property type="match status" value="1"/>
</dbReference>
<dbReference type="CDD" id="cd03443">
    <property type="entry name" value="PaaI_thioesterase"/>
    <property type="match status" value="1"/>
</dbReference>
<proteinExistence type="predicted"/>
<dbReference type="Gene3D" id="3.10.129.10">
    <property type="entry name" value="Hotdog Thioesterase"/>
    <property type="match status" value="1"/>
</dbReference>
<reference evidence="3 4" key="1">
    <citation type="submission" date="2016-10" db="EMBL/GenBank/DDBJ databases">
        <authorList>
            <person name="de Groot N.N."/>
        </authorList>
    </citation>
    <scope>NUCLEOTIDE SEQUENCE [LARGE SCALE GENOMIC DNA]</scope>
    <source>
        <strain evidence="3 4">CGMCC 1.11030</strain>
    </source>
</reference>
<keyword evidence="1" id="KW-0378">Hydrolase</keyword>
<name>A0A1I3MXG3_9RHOB</name>
<dbReference type="Proteomes" id="UP000199377">
    <property type="component" value="Unassembled WGS sequence"/>
</dbReference>
<dbReference type="AlphaFoldDB" id="A0A1I3MXG3"/>
<feature type="domain" description="Thioesterase" evidence="2">
    <location>
        <begin position="76"/>
        <end position="153"/>
    </location>
</feature>
<dbReference type="NCBIfam" id="TIGR00369">
    <property type="entry name" value="unchar_dom_1"/>
    <property type="match status" value="1"/>
</dbReference>
<evidence type="ECO:0000259" key="2">
    <source>
        <dbReference type="Pfam" id="PF03061"/>
    </source>
</evidence>
<evidence type="ECO:0000313" key="3">
    <source>
        <dbReference type="EMBL" id="SFJ01703.1"/>
    </source>
</evidence>
<dbReference type="InterPro" id="IPR003736">
    <property type="entry name" value="PAAI_dom"/>
</dbReference>
<dbReference type="InterPro" id="IPR029069">
    <property type="entry name" value="HotDog_dom_sf"/>
</dbReference>
<evidence type="ECO:0000313" key="4">
    <source>
        <dbReference type="Proteomes" id="UP000199377"/>
    </source>
</evidence>